<proteinExistence type="predicted"/>
<comment type="caution">
    <text evidence="1">The sequence shown here is derived from an EMBL/GenBank/DDBJ whole genome shotgun (WGS) entry which is preliminary data.</text>
</comment>
<sequence length="80" mass="9431">MIRLTTKEELMNLKKGDILLVQWKRNAPEYKQNGEITHHNVHRITRFNEVILDENQNTYFNIGLYIAGTSFVKEVCLIEP</sequence>
<keyword evidence="2" id="KW-1185">Reference proteome</keyword>
<name>A0A372LTX0_9BACI</name>
<dbReference type="EMBL" id="QVTE01000006">
    <property type="protein sequence ID" value="RFU71250.1"/>
    <property type="molecule type" value="Genomic_DNA"/>
</dbReference>
<reference evidence="1 2" key="1">
    <citation type="submission" date="2018-08" db="EMBL/GenBank/DDBJ databases">
        <title>Bacillus chawlae sp. nov., Bacillus glennii sp. nov., and Bacillus saganii sp. nov. Isolated from the Vehicle Assembly Building at Kennedy Space Center where the Viking Spacecraft were Assembled.</title>
        <authorList>
            <person name="Seuylemezian A."/>
            <person name="Vaishampayan P."/>
        </authorList>
    </citation>
    <scope>NUCLEOTIDE SEQUENCE [LARGE SCALE GENOMIC DNA]</scope>
    <source>
        <strain evidence="1 2">V47-23a</strain>
    </source>
</reference>
<gene>
    <name evidence="1" type="ORF">D0469_02430</name>
</gene>
<dbReference type="AlphaFoldDB" id="A0A372LTX0"/>
<dbReference type="RefSeq" id="WP_142919147.1">
    <property type="nucleotide sequence ID" value="NZ_QVTE01000006.1"/>
</dbReference>
<accession>A0A372LTX0</accession>
<protein>
    <submittedName>
        <fullName evidence="1">Uncharacterized protein</fullName>
    </submittedName>
</protein>
<organism evidence="1 2">
    <name type="scientific">Peribacillus saganii</name>
    <dbReference type="NCBI Taxonomy" id="2303992"/>
    <lineage>
        <taxon>Bacteria</taxon>
        <taxon>Bacillati</taxon>
        <taxon>Bacillota</taxon>
        <taxon>Bacilli</taxon>
        <taxon>Bacillales</taxon>
        <taxon>Bacillaceae</taxon>
        <taxon>Peribacillus</taxon>
    </lineage>
</organism>
<evidence type="ECO:0000313" key="1">
    <source>
        <dbReference type="EMBL" id="RFU71250.1"/>
    </source>
</evidence>
<dbReference type="Proteomes" id="UP000264541">
    <property type="component" value="Unassembled WGS sequence"/>
</dbReference>
<evidence type="ECO:0000313" key="2">
    <source>
        <dbReference type="Proteomes" id="UP000264541"/>
    </source>
</evidence>